<evidence type="ECO:0000256" key="9">
    <source>
        <dbReference type="ARBA" id="ARBA00023180"/>
    </source>
</evidence>
<evidence type="ECO:0000256" key="7">
    <source>
        <dbReference type="ARBA" id="ARBA00022729"/>
    </source>
</evidence>
<evidence type="ECO:0000256" key="5">
    <source>
        <dbReference type="ARBA" id="ARBA00022679"/>
    </source>
</evidence>
<comment type="subcellular location">
    <subcellularLocation>
        <location evidence="1">Membrane</location>
        <topology evidence="1">Single-pass membrane protein</topology>
    </subcellularLocation>
</comment>
<dbReference type="STRING" id="29139.ENSVURP00010019745"/>
<dbReference type="Ensembl" id="ENSVURT00010022473.1">
    <property type="protein sequence ID" value="ENSVURP00010019745.1"/>
    <property type="gene ID" value="ENSVURG00010015071.1"/>
</dbReference>
<accession>A0A4X2LDF3</accession>
<proteinExistence type="inferred from homology"/>
<evidence type="ECO:0000256" key="2">
    <source>
        <dbReference type="ARBA" id="ARBA00009995"/>
    </source>
</evidence>
<keyword evidence="5" id="KW-0808">Transferase</keyword>
<dbReference type="FunFam" id="3.40.50.2000:FF:000066">
    <property type="entry name" value="UDP-glucuronosyltransferase 1-1"/>
    <property type="match status" value="1"/>
</dbReference>
<sequence>MSTMFRPWPWALVGLTFCTACLSFAKGGRLLVIPVDGSHWLSMHEVVQELSVKGHESVVLAPELSMHIREGQYYTLRTFPVTFSKDLFQELMGNNFHKLFDPEPFLKRFFDKITTLKNATDMYLSFCMDLVYNKELMKSLEDAHYDAILTDPVLPCGALVAQYLSIPAVYFLRGLPCGLDAESTQCPDPSSYIPRLGTENTDRMTFQQRVKNILYSLSHNMVCHMVYSPFASLASELFRRDMSIVDVLSHGSVWLMRTDFVMDYPKPIMPNMVFIGGINCASAKQLSQVGM</sequence>
<dbReference type="InterPro" id="IPR002213">
    <property type="entry name" value="UDP_glucos_trans"/>
</dbReference>
<evidence type="ECO:0000313" key="10">
    <source>
        <dbReference type="Ensembl" id="ENSVURP00010019745.1"/>
    </source>
</evidence>
<evidence type="ECO:0000256" key="6">
    <source>
        <dbReference type="ARBA" id="ARBA00022692"/>
    </source>
</evidence>
<protein>
    <recommendedName>
        <fullName evidence="3">glucuronosyltransferase</fullName>
        <ecNumber evidence="3">2.4.1.17</ecNumber>
    </recommendedName>
</protein>
<evidence type="ECO:0000256" key="1">
    <source>
        <dbReference type="ARBA" id="ARBA00004167"/>
    </source>
</evidence>
<keyword evidence="9" id="KW-0325">Glycoprotein</keyword>
<reference evidence="10" key="3">
    <citation type="submission" date="2025-09" db="UniProtKB">
        <authorList>
            <consortium name="Ensembl"/>
        </authorList>
    </citation>
    <scope>IDENTIFICATION</scope>
</reference>
<keyword evidence="6" id="KW-0812">Transmembrane</keyword>
<keyword evidence="8" id="KW-0472">Membrane</keyword>
<dbReference type="EC" id="2.4.1.17" evidence="3"/>
<dbReference type="Proteomes" id="UP000314987">
    <property type="component" value="Unassembled WGS sequence"/>
</dbReference>
<keyword evidence="7" id="KW-0732">Signal</keyword>
<reference evidence="11" key="1">
    <citation type="submission" date="2018-12" db="EMBL/GenBank/DDBJ databases">
        <authorList>
            <person name="Yazar S."/>
        </authorList>
    </citation>
    <scope>NUCLEOTIDE SEQUENCE [LARGE SCALE GENOMIC DNA]</scope>
</reference>
<reference evidence="10" key="2">
    <citation type="submission" date="2025-08" db="UniProtKB">
        <authorList>
            <consortium name="Ensembl"/>
        </authorList>
    </citation>
    <scope>IDENTIFICATION</scope>
</reference>
<dbReference type="Pfam" id="PF00201">
    <property type="entry name" value="UDPGT"/>
    <property type="match status" value="1"/>
</dbReference>
<keyword evidence="4" id="KW-0328">Glycosyltransferase</keyword>
<dbReference type="GO" id="GO:0015020">
    <property type="term" value="F:glucuronosyltransferase activity"/>
    <property type="evidence" value="ECO:0007669"/>
    <property type="project" value="UniProtKB-EC"/>
</dbReference>
<comment type="similarity">
    <text evidence="2">Belongs to the UDP-glycosyltransferase family.</text>
</comment>
<evidence type="ECO:0000313" key="11">
    <source>
        <dbReference type="Proteomes" id="UP000314987"/>
    </source>
</evidence>
<dbReference type="AlphaFoldDB" id="A0A4X2LDF3"/>
<keyword evidence="11" id="KW-1185">Reference proteome</keyword>
<dbReference type="OMA" id="ELFYCKP"/>
<dbReference type="GeneTree" id="ENSGT00940000159677"/>
<keyword evidence="8" id="KW-1133">Transmembrane helix</keyword>
<name>A0A4X2LDF3_VOMUR</name>
<evidence type="ECO:0000256" key="4">
    <source>
        <dbReference type="ARBA" id="ARBA00022676"/>
    </source>
</evidence>
<dbReference type="InterPro" id="IPR050271">
    <property type="entry name" value="UDP-glycosyltransferase"/>
</dbReference>
<organism evidence="10 11">
    <name type="scientific">Vombatus ursinus</name>
    <name type="common">Common wombat</name>
    <dbReference type="NCBI Taxonomy" id="29139"/>
    <lineage>
        <taxon>Eukaryota</taxon>
        <taxon>Metazoa</taxon>
        <taxon>Chordata</taxon>
        <taxon>Craniata</taxon>
        <taxon>Vertebrata</taxon>
        <taxon>Euteleostomi</taxon>
        <taxon>Mammalia</taxon>
        <taxon>Metatheria</taxon>
        <taxon>Diprotodontia</taxon>
        <taxon>Vombatidae</taxon>
        <taxon>Vombatus</taxon>
    </lineage>
</organism>
<dbReference type="PANTHER" id="PTHR48043">
    <property type="entry name" value="EG:EG0003.4 PROTEIN-RELATED"/>
    <property type="match status" value="1"/>
</dbReference>
<dbReference type="Gene3D" id="3.40.50.2000">
    <property type="entry name" value="Glycogen Phosphorylase B"/>
    <property type="match status" value="1"/>
</dbReference>
<dbReference type="GO" id="GO:0016020">
    <property type="term" value="C:membrane"/>
    <property type="evidence" value="ECO:0007669"/>
    <property type="project" value="UniProtKB-SubCell"/>
</dbReference>
<evidence type="ECO:0000256" key="3">
    <source>
        <dbReference type="ARBA" id="ARBA00012544"/>
    </source>
</evidence>
<dbReference type="PANTHER" id="PTHR48043:SF161">
    <property type="entry name" value="UDP GLUCURONOSYLTRANSFERASE FAMILY 1 MEMBER A1"/>
    <property type="match status" value="1"/>
</dbReference>
<evidence type="ECO:0000256" key="8">
    <source>
        <dbReference type="ARBA" id="ARBA00022989"/>
    </source>
</evidence>
<dbReference type="SUPFAM" id="SSF53756">
    <property type="entry name" value="UDP-Glycosyltransferase/glycogen phosphorylase"/>
    <property type="match status" value="1"/>
</dbReference>